<protein>
    <recommendedName>
        <fullName evidence="3">Asp23/Gls24 family envelope stress response protein</fullName>
    </recommendedName>
</protein>
<evidence type="ECO:0000313" key="2">
    <source>
        <dbReference type="Proteomes" id="UP001501599"/>
    </source>
</evidence>
<sequence>MTDPIDVARAVDASLLTVRGVAHCYVAAPAFAQVVEGQRREVLAHVTVLPRAIRVAIGVHTSHDVREVSRTAAAAVRAALPGDWSDARLTVQVRRIERD</sequence>
<dbReference type="RefSeq" id="WP_344339082.1">
    <property type="nucleotide sequence ID" value="NZ_BAAAQT010000001.1"/>
</dbReference>
<name>A0ABP5MBH5_9MICO</name>
<reference evidence="2" key="1">
    <citation type="journal article" date="2019" name="Int. J. Syst. Evol. Microbiol.">
        <title>The Global Catalogue of Microorganisms (GCM) 10K type strain sequencing project: providing services to taxonomists for standard genome sequencing and annotation.</title>
        <authorList>
            <consortium name="The Broad Institute Genomics Platform"/>
            <consortium name="The Broad Institute Genome Sequencing Center for Infectious Disease"/>
            <person name="Wu L."/>
            <person name="Ma J."/>
        </authorList>
    </citation>
    <scope>NUCLEOTIDE SEQUENCE [LARGE SCALE GENOMIC DNA]</scope>
    <source>
        <strain evidence="2">JCM 16026</strain>
    </source>
</reference>
<evidence type="ECO:0008006" key="3">
    <source>
        <dbReference type="Google" id="ProtNLM"/>
    </source>
</evidence>
<keyword evidence="2" id="KW-1185">Reference proteome</keyword>
<dbReference type="EMBL" id="BAAAQT010000001">
    <property type="protein sequence ID" value="GAA2170302.1"/>
    <property type="molecule type" value="Genomic_DNA"/>
</dbReference>
<dbReference type="Proteomes" id="UP001501599">
    <property type="component" value="Unassembled WGS sequence"/>
</dbReference>
<accession>A0ABP5MBH5</accession>
<gene>
    <name evidence="1" type="ORF">GCM10009846_00200</name>
</gene>
<organism evidence="1 2">
    <name type="scientific">Agrococcus versicolor</name>
    <dbReference type="NCBI Taxonomy" id="501482"/>
    <lineage>
        <taxon>Bacteria</taxon>
        <taxon>Bacillati</taxon>
        <taxon>Actinomycetota</taxon>
        <taxon>Actinomycetes</taxon>
        <taxon>Micrococcales</taxon>
        <taxon>Microbacteriaceae</taxon>
        <taxon>Agrococcus</taxon>
    </lineage>
</organism>
<proteinExistence type="predicted"/>
<comment type="caution">
    <text evidence="1">The sequence shown here is derived from an EMBL/GenBank/DDBJ whole genome shotgun (WGS) entry which is preliminary data.</text>
</comment>
<evidence type="ECO:0000313" key="1">
    <source>
        <dbReference type="EMBL" id="GAA2170302.1"/>
    </source>
</evidence>